<evidence type="ECO:0000256" key="14">
    <source>
        <dbReference type="SAM" id="Phobius"/>
    </source>
</evidence>
<comment type="caution">
    <text evidence="17">The sequence shown here is derived from an EMBL/GenBank/DDBJ whole genome shotgun (WGS) entry which is preliminary data.</text>
</comment>
<feature type="domain" description="Cytochrome oxidase subunit II copper A binding" evidence="15">
    <location>
        <begin position="123"/>
        <end position="237"/>
    </location>
</feature>
<sequence>MAEVTALYDAIWDEYILWSVLVGVVTFGWLYHHSFYYRSSEGEQPNVDELEVGVFPRENDNLRLEITWTVLPTLLIVYLTYISWAPLDAVWSQVGEDGWHGDVCADGQSSSNYIDDEGYVHSECYHEIGITGQQWFWEFDCMGLSEDLCSTGFTTFEGESKPQLNLKTGETYFANMTSRDVIHAPKFTNFGIMEDVVPGQNTYLWLPATEEVAFLMMCAEYCGDNHAYMTAKINVED</sequence>
<dbReference type="GO" id="GO:0004129">
    <property type="term" value="F:cytochrome-c oxidase activity"/>
    <property type="evidence" value="ECO:0007669"/>
    <property type="project" value="UniProtKB-EC"/>
</dbReference>
<dbReference type="InterPro" id="IPR008972">
    <property type="entry name" value="Cupredoxin"/>
</dbReference>
<evidence type="ECO:0000256" key="12">
    <source>
        <dbReference type="ARBA" id="ARBA00023136"/>
    </source>
</evidence>
<proteinExistence type="inferred from homology"/>
<evidence type="ECO:0000256" key="9">
    <source>
        <dbReference type="ARBA" id="ARBA00022982"/>
    </source>
</evidence>
<evidence type="ECO:0000256" key="10">
    <source>
        <dbReference type="ARBA" id="ARBA00022989"/>
    </source>
</evidence>
<dbReference type="InterPro" id="IPR002429">
    <property type="entry name" value="CcO_II-like_C"/>
</dbReference>
<evidence type="ECO:0000256" key="3">
    <source>
        <dbReference type="ARBA" id="ARBA00012949"/>
    </source>
</evidence>
<reference evidence="17 18" key="1">
    <citation type="journal article" date="2015" name="Nat. Commun.">
        <title>Genomic and transcriptomic evidence for scavenging of diverse organic compounds by widespread deep-sea archaea.</title>
        <authorList>
            <person name="Li M."/>
            <person name="Baker B.J."/>
            <person name="Anantharaman K."/>
            <person name="Jain S."/>
            <person name="Breier J.A."/>
            <person name="Dick G.J."/>
        </authorList>
    </citation>
    <scope>NUCLEOTIDE SEQUENCE [LARGE SCALE GENOMIC DNA]</scope>
    <source>
        <strain evidence="17">Cayman_51_deep</strain>
    </source>
</reference>
<dbReference type="PROSITE" id="PS50857">
    <property type="entry name" value="COX2_CUA"/>
    <property type="match status" value="1"/>
</dbReference>
<evidence type="ECO:0000259" key="16">
    <source>
        <dbReference type="PROSITE" id="PS50999"/>
    </source>
</evidence>
<keyword evidence="10 14" id="KW-1133">Transmembrane helix</keyword>
<evidence type="ECO:0000256" key="8">
    <source>
        <dbReference type="ARBA" id="ARBA00022967"/>
    </source>
</evidence>
<dbReference type="SUPFAM" id="SSF49503">
    <property type="entry name" value="Cupredoxins"/>
    <property type="match status" value="1"/>
</dbReference>
<dbReference type="PANTHER" id="PTHR22888">
    <property type="entry name" value="CYTOCHROME C OXIDASE, SUBUNIT II"/>
    <property type="match status" value="1"/>
</dbReference>
<protein>
    <recommendedName>
        <fullName evidence="3">cytochrome-c oxidase</fullName>
        <ecNumber evidence="3">7.1.1.9</ecNumber>
    </recommendedName>
    <alternativeName>
        <fullName evidence="13">Cytochrome c oxidase polypeptide II</fullName>
    </alternativeName>
</protein>
<organism evidence="17 18">
    <name type="scientific">Candidatus Thalassarchaeum betae</name>
    <dbReference type="NCBI Taxonomy" id="2599289"/>
    <lineage>
        <taxon>Archaea</taxon>
        <taxon>Methanobacteriati</taxon>
        <taxon>Thermoplasmatota</taxon>
        <taxon>Candidatus Poseidoniia</taxon>
        <taxon>Candidatus Poseidoniales</taxon>
        <taxon>Candidatus Thalassarchaeaceae</taxon>
        <taxon>Candidatus Thalassarchaeum</taxon>
    </lineage>
</organism>
<evidence type="ECO:0000256" key="7">
    <source>
        <dbReference type="ARBA" id="ARBA00022723"/>
    </source>
</evidence>
<dbReference type="GO" id="GO:0005507">
    <property type="term" value="F:copper ion binding"/>
    <property type="evidence" value="ECO:0007669"/>
    <property type="project" value="InterPro"/>
</dbReference>
<evidence type="ECO:0000256" key="2">
    <source>
        <dbReference type="ARBA" id="ARBA00007866"/>
    </source>
</evidence>
<keyword evidence="9" id="KW-0249">Electron transport</keyword>
<feature type="domain" description="Cytochrome oxidase subunit II transmembrane region profile" evidence="16">
    <location>
        <begin position="1"/>
        <end position="94"/>
    </location>
</feature>
<dbReference type="EMBL" id="PSPG01000008">
    <property type="protein sequence ID" value="PXF21417.1"/>
    <property type="molecule type" value="Genomic_DNA"/>
</dbReference>
<dbReference type="InterPro" id="IPR001505">
    <property type="entry name" value="Copper_CuA"/>
</dbReference>
<dbReference type="EC" id="7.1.1.9" evidence="3"/>
<evidence type="ECO:0000313" key="18">
    <source>
        <dbReference type="Proteomes" id="UP000248161"/>
    </source>
</evidence>
<dbReference type="InterPro" id="IPR011759">
    <property type="entry name" value="Cyt_c_oxidase_su2_TM_dom"/>
</dbReference>
<name>A0A2V3HQK0_9ARCH</name>
<dbReference type="Pfam" id="PF00116">
    <property type="entry name" value="COX2"/>
    <property type="match status" value="1"/>
</dbReference>
<dbReference type="PROSITE" id="PS50999">
    <property type="entry name" value="COX2_TM"/>
    <property type="match status" value="1"/>
</dbReference>
<keyword evidence="11" id="KW-0186">Copper</keyword>
<evidence type="ECO:0000259" key="15">
    <source>
        <dbReference type="PROSITE" id="PS50857"/>
    </source>
</evidence>
<dbReference type="SUPFAM" id="SSF81464">
    <property type="entry name" value="Cytochrome c oxidase subunit II-like, transmembrane region"/>
    <property type="match status" value="1"/>
</dbReference>
<comment type="similarity">
    <text evidence="2">Belongs to the cytochrome c oxidase subunit 2 family.</text>
</comment>
<evidence type="ECO:0000256" key="1">
    <source>
        <dbReference type="ARBA" id="ARBA00004141"/>
    </source>
</evidence>
<dbReference type="GO" id="GO:0042773">
    <property type="term" value="P:ATP synthesis coupled electron transport"/>
    <property type="evidence" value="ECO:0007669"/>
    <property type="project" value="TreeGrafter"/>
</dbReference>
<dbReference type="PRINTS" id="PR01166">
    <property type="entry name" value="CYCOXIDASEII"/>
</dbReference>
<evidence type="ECO:0000256" key="6">
    <source>
        <dbReference type="ARBA" id="ARBA00022692"/>
    </source>
</evidence>
<feature type="transmembrane region" description="Helical" evidence="14">
    <location>
        <begin position="15"/>
        <end position="31"/>
    </location>
</feature>
<dbReference type="Proteomes" id="UP000248161">
    <property type="component" value="Unassembled WGS sequence"/>
</dbReference>
<keyword evidence="12 14" id="KW-0472">Membrane</keyword>
<gene>
    <name evidence="17" type="ORF">CXX69_04205</name>
</gene>
<accession>A0A2V3HQK0</accession>
<evidence type="ECO:0000256" key="5">
    <source>
        <dbReference type="ARBA" id="ARBA00022660"/>
    </source>
</evidence>
<evidence type="ECO:0000313" key="17">
    <source>
        <dbReference type="EMBL" id="PXF21417.1"/>
    </source>
</evidence>
<feature type="transmembrane region" description="Helical" evidence="14">
    <location>
        <begin position="66"/>
        <end position="84"/>
    </location>
</feature>
<dbReference type="PANTHER" id="PTHR22888:SF9">
    <property type="entry name" value="CYTOCHROME C OXIDASE SUBUNIT 2"/>
    <property type="match status" value="1"/>
</dbReference>
<keyword evidence="8" id="KW-1278">Translocase</keyword>
<keyword evidence="5" id="KW-0679">Respiratory chain</keyword>
<dbReference type="PROSITE" id="PS00078">
    <property type="entry name" value="COX2"/>
    <property type="match status" value="1"/>
</dbReference>
<keyword evidence="4" id="KW-0813">Transport</keyword>
<dbReference type="AlphaFoldDB" id="A0A2V3HQK0"/>
<dbReference type="GO" id="GO:0016020">
    <property type="term" value="C:membrane"/>
    <property type="evidence" value="ECO:0007669"/>
    <property type="project" value="UniProtKB-SubCell"/>
</dbReference>
<dbReference type="Gene3D" id="1.10.287.90">
    <property type="match status" value="1"/>
</dbReference>
<evidence type="ECO:0000256" key="13">
    <source>
        <dbReference type="ARBA" id="ARBA00031389"/>
    </source>
</evidence>
<keyword evidence="6 14" id="KW-0812">Transmembrane</keyword>
<dbReference type="InterPro" id="IPR045187">
    <property type="entry name" value="CcO_II"/>
</dbReference>
<dbReference type="InterPro" id="IPR036257">
    <property type="entry name" value="Cyt_c_oxidase_su2_TM_sf"/>
</dbReference>
<keyword evidence="7" id="KW-0479">Metal-binding</keyword>
<dbReference type="Gene3D" id="2.60.40.420">
    <property type="entry name" value="Cupredoxins - blue copper proteins"/>
    <property type="match status" value="1"/>
</dbReference>
<evidence type="ECO:0000256" key="4">
    <source>
        <dbReference type="ARBA" id="ARBA00022448"/>
    </source>
</evidence>
<comment type="subcellular location">
    <subcellularLocation>
        <location evidence="1">Membrane</location>
        <topology evidence="1">Multi-pass membrane protein</topology>
    </subcellularLocation>
</comment>
<evidence type="ECO:0000256" key="11">
    <source>
        <dbReference type="ARBA" id="ARBA00023008"/>
    </source>
</evidence>